<protein>
    <recommendedName>
        <fullName evidence="10">Phosphate transport system permease protein</fullName>
    </recommendedName>
</protein>
<evidence type="ECO:0000256" key="4">
    <source>
        <dbReference type="ARBA" id="ARBA00022475"/>
    </source>
</evidence>
<evidence type="ECO:0000256" key="7">
    <source>
        <dbReference type="ARBA" id="ARBA00022989"/>
    </source>
</evidence>
<evidence type="ECO:0000256" key="11">
    <source>
        <dbReference type="SAM" id="MobiDB-lite"/>
    </source>
</evidence>
<comment type="function">
    <text evidence="10">Part of the binding-protein-dependent transport system for phosphate; probably responsible for the translocation of the substrate across the membrane.</text>
</comment>
<keyword evidence="3 9" id="KW-0813">Transport</keyword>
<dbReference type="SUPFAM" id="SSF161098">
    <property type="entry name" value="MetI-like"/>
    <property type="match status" value="1"/>
</dbReference>
<reference evidence="14" key="1">
    <citation type="journal article" date="2019" name="Int. J. Syst. Evol. Microbiol.">
        <title>The Global Catalogue of Microorganisms (GCM) 10K type strain sequencing project: providing services to taxonomists for standard genome sequencing and annotation.</title>
        <authorList>
            <consortium name="The Broad Institute Genomics Platform"/>
            <consortium name="The Broad Institute Genome Sequencing Center for Infectious Disease"/>
            <person name="Wu L."/>
            <person name="Ma J."/>
        </authorList>
    </citation>
    <scope>NUCLEOTIDE SEQUENCE [LARGE SCALE GENOMIC DNA]</scope>
    <source>
        <strain evidence="14">NBRC 101365</strain>
    </source>
</reference>
<evidence type="ECO:0000256" key="3">
    <source>
        <dbReference type="ARBA" id="ARBA00022448"/>
    </source>
</evidence>
<comment type="caution">
    <text evidence="10">Lacks conserved residue(s) required for the propagation of feature annotation.</text>
</comment>
<organism evidence="13 14">
    <name type="scientific">Labrys miyagiensis</name>
    <dbReference type="NCBI Taxonomy" id="346912"/>
    <lineage>
        <taxon>Bacteria</taxon>
        <taxon>Pseudomonadati</taxon>
        <taxon>Pseudomonadota</taxon>
        <taxon>Alphaproteobacteria</taxon>
        <taxon>Hyphomicrobiales</taxon>
        <taxon>Xanthobacteraceae</taxon>
        <taxon>Labrys</taxon>
    </lineage>
</organism>
<evidence type="ECO:0000256" key="5">
    <source>
        <dbReference type="ARBA" id="ARBA00022592"/>
    </source>
</evidence>
<dbReference type="InterPro" id="IPR000515">
    <property type="entry name" value="MetI-like"/>
</dbReference>
<feature type="transmembrane region" description="Helical" evidence="9">
    <location>
        <begin position="131"/>
        <end position="155"/>
    </location>
</feature>
<dbReference type="PANTHER" id="PTHR30425:SF1">
    <property type="entry name" value="PHOSPHATE TRANSPORT SYSTEM PERMEASE PROTEIN PSTC"/>
    <property type="match status" value="1"/>
</dbReference>
<evidence type="ECO:0000256" key="10">
    <source>
        <dbReference type="RuleBase" id="RU363054"/>
    </source>
</evidence>
<evidence type="ECO:0000313" key="13">
    <source>
        <dbReference type="EMBL" id="GLS22345.1"/>
    </source>
</evidence>
<accession>A0ABQ6CTN5</accession>
<dbReference type="PANTHER" id="PTHR30425">
    <property type="entry name" value="PHOSPHATE TRANSPORT SYSTEM PERMEASE PROTEIN PST"/>
    <property type="match status" value="1"/>
</dbReference>
<evidence type="ECO:0000256" key="2">
    <source>
        <dbReference type="ARBA" id="ARBA00007069"/>
    </source>
</evidence>
<keyword evidence="4" id="KW-1003">Cell membrane</keyword>
<dbReference type="InterPro" id="IPR035906">
    <property type="entry name" value="MetI-like_sf"/>
</dbReference>
<dbReference type="RefSeq" id="WP_284315314.1">
    <property type="nucleotide sequence ID" value="NZ_BSPC01000059.1"/>
</dbReference>
<comment type="similarity">
    <text evidence="2 10">Belongs to the binding-protein-dependent transport system permease family. CysTW subfamily.</text>
</comment>
<keyword evidence="6 9" id="KW-0812">Transmembrane</keyword>
<comment type="caution">
    <text evidence="13">The sequence shown here is derived from an EMBL/GenBank/DDBJ whole genome shotgun (WGS) entry which is preliminary data.</text>
</comment>
<keyword evidence="7 9" id="KW-1133">Transmembrane helix</keyword>
<dbReference type="NCBIfam" id="TIGR02138">
    <property type="entry name" value="phosphate_pstC"/>
    <property type="match status" value="1"/>
</dbReference>
<comment type="subcellular location">
    <subcellularLocation>
        <location evidence="10">Cell inner membrane</location>
        <topology evidence="10">Multi-pass membrane protein</topology>
    </subcellularLocation>
    <subcellularLocation>
        <location evidence="1 9">Cell membrane</location>
        <topology evidence="1 9">Multi-pass membrane protein</topology>
    </subcellularLocation>
</comment>
<evidence type="ECO:0000256" key="1">
    <source>
        <dbReference type="ARBA" id="ARBA00004651"/>
    </source>
</evidence>
<proteinExistence type="inferred from homology"/>
<feature type="transmembrane region" description="Helical" evidence="9">
    <location>
        <begin position="187"/>
        <end position="209"/>
    </location>
</feature>
<evidence type="ECO:0000259" key="12">
    <source>
        <dbReference type="PROSITE" id="PS50928"/>
    </source>
</evidence>
<keyword evidence="8 9" id="KW-0472">Membrane</keyword>
<evidence type="ECO:0000256" key="8">
    <source>
        <dbReference type="ARBA" id="ARBA00023136"/>
    </source>
</evidence>
<sequence length="333" mass="35365">MSAIVDSSRDTASVADAARGSPSPQAKRVPGAAFDPIFKALLYICSGLILVLLLSIVILLFWGGWPALSHFGPSFYWSTVWNPVTEKFGAGVMIYGTLFTGFLSLLIALPMSFGIAFFLTEIAPLSIRKPVGMAIQLLAAVPSIIFGMWGVAAIIPLMANYIQPFLKLVFGHVPVVSYLFAGATSGFGMLTAAVILAFMVIPFITAMFVEILEAVPPMLKESAYGVGCTTFEVFRNVSVPYGRTALVGATMLGFGRALGETMAVTYVIGNANRISASLFSSGATIASTIANEFPDAPAGSLRNQSLMELGFVLFVISFIVLAISRMLIKSGVK</sequence>
<dbReference type="Gene3D" id="1.10.3720.10">
    <property type="entry name" value="MetI-like"/>
    <property type="match status" value="1"/>
</dbReference>
<feature type="transmembrane region" description="Helical" evidence="9">
    <location>
        <begin position="40"/>
        <end position="68"/>
    </location>
</feature>
<evidence type="ECO:0000313" key="14">
    <source>
        <dbReference type="Proteomes" id="UP001156882"/>
    </source>
</evidence>
<evidence type="ECO:0000256" key="9">
    <source>
        <dbReference type="RuleBase" id="RU363032"/>
    </source>
</evidence>
<dbReference type="InterPro" id="IPR051124">
    <property type="entry name" value="Phosphate_Transport_Permease"/>
</dbReference>
<dbReference type="EMBL" id="BSPC01000059">
    <property type="protein sequence ID" value="GLS22345.1"/>
    <property type="molecule type" value="Genomic_DNA"/>
</dbReference>
<gene>
    <name evidence="13" type="primary">pstC</name>
    <name evidence="13" type="ORF">GCM10007874_53630</name>
</gene>
<feature type="domain" description="ABC transmembrane type-1" evidence="12">
    <location>
        <begin position="94"/>
        <end position="324"/>
    </location>
</feature>
<keyword evidence="5 10" id="KW-0592">Phosphate transport</keyword>
<dbReference type="InterPro" id="IPR011864">
    <property type="entry name" value="Phosphate_PstC"/>
</dbReference>
<evidence type="ECO:0000256" key="6">
    <source>
        <dbReference type="ARBA" id="ARBA00022692"/>
    </source>
</evidence>
<dbReference type="Pfam" id="PF00528">
    <property type="entry name" value="BPD_transp_1"/>
    <property type="match status" value="1"/>
</dbReference>
<name>A0ABQ6CTN5_9HYPH</name>
<dbReference type="PROSITE" id="PS50928">
    <property type="entry name" value="ABC_TM1"/>
    <property type="match status" value="1"/>
</dbReference>
<dbReference type="Proteomes" id="UP001156882">
    <property type="component" value="Unassembled WGS sequence"/>
</dbReference>
<feature type="region of interest" description="Disordered" evidence="11">
    <location>
        <begin position="1"/>
        <end position="28"/>
    </location>
</feature>
<keyword evidence="14" id="KW-1185">Reference proteome</keyword>
<keyword evidence="10" id="KW-0997">Cell inner membrane</keyword>
<dbReference type="CDD" id="cd06261">
    <property type="entry name" value="TM_PBP2"/>
    <property type="match status" value="1"/>
</dbReference>
<feature type="transmembrane region" description="Helical" evidence="9">
    <location>
        <begin position="309"/>
        <end position="328"/>
    </location>
</feature>
<feature type="transmembrane region" description="Helical" evidence="9">
    <location>
        <begin position="88"/>
        <end position="119"/>
    </location>
</feature>